<dbReference type="RefSeq" id="WP_053556690.1">
    <property type="nucleotide sequence ID" value="NZ_CP011340.1"/>
</dbReference>
<evidence type="ECO:0000256" key="1">
    <source>
        <dbReference type="ARBA" id="ARBA00004651"/>
    </source>
</evidence>
<dbReference type="AlphaFoldDB" id="A0A0M5ISN3"/>
<gene>
    <name evidence="9" type="ORF">SPRI_0780</name>
</gene>
<dbReference type="PATRIC" id="fig|38300.4.peg.840"/>
<evidence type="ECO:0000256" key="4">
    <source>
        <dbReference type="ARBA" id="ARBA00022692"/>
    </source>
</evidence>
<sequence>MMFSDAVYAALGVGALAAGVVPRIVFKRPLSMPMVFLAAGALVAALPLPVPVVDPVRDRLWVEHVTEVCVIVALMGAGLAINRPFGLRAWAGPWRLLGITMPLTVAGTTLAAVLLLDWPFALALLLAAVLSPTDPVLAAEVRVGEPTDAEQDEDEVRFTLTSEAGLNDGLAFPFVLAALAAASAAAAGRPFEWIGGWLLTDLLGRAAVGVLTGLAIGLLLGRMFFRARVSALRLSEHMEGFVALGATFVSYGVAELLHGYGFLAVFVTACAIRSAERSHGYHKVLHEFTEQVERLLTAFLLFLLGGYLVTGGLGALDWPGALVAVLLVLVIRPVTGWVAQLGFRAGTRERLVTSAFGIRGIGSLYYLAYALGQGAFSAHAEELWSVVAFTVLASVMLHGTAATPVISRLDRLRGRSGPPP</sequence>
<keyword evidence="2" id="KW-0813">Transport</keyword>
<protein>
    <submittedName>
        <fullName evidence="9">Cation transporter</fullName>
    </submittedName>
</protein>
<dbReference type="PANTHER" id="PTHR32507">
    <property type="entry name" value="NA(+)/H(+) ANTIPORTER 1"/>
    <property type="match status" value="1"/>
</dbReference>
<dbReference type="OrthoDB" id="9810860at2"/>
<keyword evidence="6" id="KW-0406">Ion transport</keyword>
<evidence type="ECO:0000256" key="3">
    <source>
        <dbReference type="ARBA" id="ARBA00022449"/>
    </source>
</evidence>
<dbReference type="GeneID" id="97238139"/>
<evidence type="ECO:0000313" key="9">
    <source>
        <dbReference type="EMBL" id="ALC19086.1"/>
    </source>
</evidence>
<comment type="subcellular location">
    <subcellularLocation>
        <location evidence="1">Cell membrane</location>
        <topology evidence="1">Multi-pass membrane protein</topology>
    </subcellularLocation>
</comment>
<dbReference type="InterPro" id="IPR006153">
    <property type="entry name" value="Cation/H_exchanger_TM"/>
</dbReference>
<evidence type="ECO:0000313" key="10">
    <source>
        <dbReference type="Proteomes" id="UP000060513"/>
    </source>
</evidence>
<dbReference type="Pfam" id="PF00999">
    <property type="entry name" value="Na_H_Exchanger"/>
    <property type="match status" value="1"/>
</dbReference>
<dbReference type="EMBL" id="CP011340">
    <property type="protein sequence ID" value="ALC19086.1"/>
    <property type="molecule type" value="Genomic_DNA"/>
</dbReference>
<dbReference type="GO" id="GO:1902600">
    <property type="term" value="P:proton transmembrane transport"/>
    <property type="evidence" value="ECO:0007669"/>
    <property type="project" value="InterPro"/>
</dbReference>
<keyword evidence="4" id="KW-0812">Transmembrane</keyword>
<keyword evidence="7" id="KW-0472">Membrane</keyword>
<keyword evidence="3" id="KW-0050">Antiport</keyword>
<evidence type="ECO:0000256" key="5">
    <source>
        <dbReference type="ARBA" id="ARBA00022989"/>
    </source>
</evidence>
<organism evidence="9">
    <name type="scientific">Streptomyces pristinaespiralis</name>
    <dbReference type="NCBI Taxonomy" id="38300"/>
    <lineage>
        <taxon>Bacteria</taxon>
        <taxon>Bacillati</taxon>
        <taxon>Actinomycetota</taxon>
        <taxon>Actinomycetes</taxon>
        <taxon>Kitasatosporales</taxon>
        <taxon>Streptomycetaceae</taxon>
        <taxon>Streptomyces</taxon>
    </lineage>
</organism>
<dbReference type="STRING" id="38300.SPRI_0780"/>
<feature type="domain" description="Cation/H+ exchanger transmembrane" evidence="8">
    <location>
        <begin position="27"/>
        <end position="406"/>
    </location>
</feature>
<dbReference type="GO" id="GO:0005886">
    <property type="term" value="C:plasma membrane"/>
    <property type="evidence" value="ECO:0007669"/>
    <property type="project" value="UniProtKB-SubCell"/>
</dbReference>
<dbReference type="Proteomes" id="UP000060513">
    <property type="component" value="Chromosome"/>
</dbReference>
<dbReference type="PANTHER" id="PTHR32507:SF8">
    <property type="entry name" value="CNH1P"/>
    <property type="match status" value="1"/>
</dbReference>
<accession>A0A0M5ISN3</accession>
<dbReference type="KEGG" id="spri:SPRI_0780"/>
<proteinExistence type="predicted"/>
<name>A0A0M5ISN3_STRPR</name>
<evidence type="ECO:0000256" key="6">
    <source>
        <dbReference type="ARBA" id="ARBA00023065"/>
    </source>
</evidence>
<evidence type="ECO:0000259" key="8">
    <source>
        <dbReference type="Pfam" id="PF00999"/>
    </source>
</evidence>
<dbReference type="GO" id="GO:0015297">
    <property type="term" value="F:antiporter activity"/>
    <property type="evidence" value="ECO:0007669"/>
    <property type="project" value="UniProtKB-KW"/>
</dbReference>
<evidence type="ECO:0000256" key="2">
    <source>
        <dbReference type="ARBA" id="ARBA00022448"/>
    </source>
</evidence>
<evidence type="ECO:0000256" key="7">
    <source>
        <dbReference type="ARBA" id="ARBA00023136"/>
    </source>
</evidence>
<keyword evidence="5" id="KW-1133">Transmembrane helix</keyword>
<reference evidence="9 10" key="1">
    <citation type="submission" date="2015-08" db="EMBL/GenBank/DDBJ databases">
        <title>Genome sequence of the pristinamycin over-producing bacterium Streptomyces pristinaespiralis HCCB10218.</title>
        <authorList>
            <person name="Tian J."/>
            <person name="Yang J."/>
            <person name="Li L."/>
            <person name="Ruan L."/>
            <person name="Wei W."/>
            <person name="Zheng G."/>
            <person name="Wei Z."/>
            <person name="Yang S."/>
            <person name="Ge M."/>
            <person name="Jiang W."/>
            <person name="Lu Y."/>
        </authorList>
    </citation>
    <scope>NUCLEOTIDE SEQUENCE [LARGE SCALE GENOMIC DNA]</scope>
    <source>
        <strain evidence="9 10">HCCB 10218</strain>
    </source>
</reference>